<dbReference type="Pfam" id="PF00646">
    <property type="entry name" value="F-box"/>
    <property type="match status" value="1"/>
</dbReference>
<feature type="compositionally biased region" description="Basic residues" evidence="2">
    <location>
        <begin position="9"/>
        <end position="21"/>
    </location>
</feature>
<sequence>MGAEENKEPRRRRKVTLKKASVRSQQDGLLRKPNNPRRHAAPAAARVRMQSTAGDLKLPIELWTAIFEYLGHADLRQASRICRGLQAEAETVLYRSINAEIHVLRFHHALSAAPRRAHAVRALALQPPYEELRTRTRVWNQVLRMLANLRTLGICNGEVPAHLWGPLVAGCGFRLRAFGSAFGVSPALLGFLGRQTAIEDLTLYLHDARLPALAPGVLPALRALETSQSCVSAFAAAPRNITHLHLGCDDPDAIRPALRAFAHQLVSVRVDRQLRPGDVGRQYPTGVVDGIALPALRFLERPLTHMDEDTIADALARLDTGLETVIWHPDWFWAHPPRGRKTDDWETCIGDMKRFAAALFQAAPTLRRFAYRPMRTAMLVSCTLERGEVREDEGAVGSSDFAKVAGARCCLHSTCIHDKQDRSISSPDAGDRAELAERNRQLEEELRESRLRLQVALESEDVKQNTLLAAAFEALKNKWKASREKYKNAKESMNTLQSDLEESQLKCQRLKEKLRMTREQLPKPEQFIETLVVGDFQPKTLDHFSAELRLSIPPEVLQTFTQNAIISSNIDEIIWSKHGQKHGLMIVPTYRYNAKAQRGQGSWQASGLLEDLVKNVGQKRELFYMHDRRWFYYGLYEYVGMTAMTTHDVRHMGSTRVTDNAIKRTVLFPDLVPPITKTMVQNMYEEGVLKVSCLGLKHRCWKMGSINTTLPPEMGDRILDHLWTDRKALVACSLTCREWLPTTRLHMFNTITIDANTRQRFEETLEESPHLALYVRHLIAHVSPGSGLSEQIGVLSRLGNTADLTLVNWHVSSIDSETVTVVQNIRRLYLRRSSLGISDIIIPLLCAFPILSELHIQQPTYSRAGFRFDLAVDWAAQSDTKFATLTLPESLRTGSLHLANPPIMLIQWLAEEQLQLRPTALHLSWALGNDPLCFAPHFVMFLSRLFRAAGSKLQHLTLSPVWVLRGFRVPWGLQTNDHLRSLHLDVTPFFERAHWVHQALQEITSHVLARIEIGFCFDCIGIDVTAVHAVASCLVWEDVDRCLARLAEDNPGLEIAFLLPISEHDAVTAVFNHLPLLRERQCQLGVYFDAQNLEKLRGDPQTATLTRLGRRVSCPE</sequence>
<keyword evidence="1" id="KW-0175">Coiled coil</keyword>
<feature type="region of interest" description="Disordered" evidence="2">
    <location>
        <begin position="1"/>
        <end position="44"/>
    </location>
</feature>
<evidence type="ECO:0000313" key="4">
    <source>
        <dbReference type="EMBL" id="OSX59108.1"/>
    </source>
</evidence>
<dbReference type="SUPFAM" id="SSF81383">
    <property type="entry name" value="F-box domain"/>
    <property type="match status" value="1"/>
</dbReference>
<proteinExistence type="predicted"/>
<dbReference type="AlphaFoldDB" id="A0A1X6MRW4"/>
<dbReference type="OrthoDB" id="2804448at2759"/>
<feature type="coiled-coil region" evidence="1">
    <location>
        <begin position="432"/>
        <end position="459"/>
    </location>
</feature>
<name>A0A1X6MRW4_9APHY</name>
<dbReference type="EMBL" id="KZ110603">
    <property type="protein sequence ID" value="OSX59108.1"/>
    <property type="molecule type" value="Genomic_DNA"/>
</dbReference>
<keyword evidence="5" id="KW-1185">Reference proteome</keyword>
<dbReference type="InterPro" id="IPR036047">
    <property type="entry name" value="F-box-like_dom_sf"/>
</dbReference>
<gene>
    <name evidence="4" type="ORF">POSPLADRAFT_1184817</name>
</gene>
<evidence type="ECO:0000259" key="3">
    <source>
        <dbReference type="Pfam" id="PF00646"/>
    </source>
</evidence>
<feature type="domain" description="F-box" evidence="3">
    <location>
        <begin position="56"/>
        <end position="85"/>
    </location>
</feature>
<accession>A0A1X6MRW4</accession>
<dbReference type="RefSeq" id="XP_024335902.1">
    <property type="nucleotide sequence ID" value="XM_024489103.1"/>
</dbReference>
<protein>
    <recommendedName>
        <fullName evidence="3">F-box domain-containing protein</fullName>
    </recommendedName>
</protein>
<feature type="coiled-coil region" evidence="1">
    <location>
        <begin position="486"/>
        <end position="520"/>
    </location>
</feature>
<reference evidence="4 5" key="1">
    <citation type="submission" date="2017-04" db="EMBL/GenBank/DDBJ databases">
        <title>Genome Sequence of the Model Brown-Rot Fungus Postia placenta SB12.</title>
        <authorList>
            <consortium name="DOE Joint Genome Institute"/>
            <person name="Gaskell J."/>
            <person name="Kersten P."/>
            <person name="Larrondo L.F."/>
            <person name="Canessa P."/>
            <person name="Martinez D."/>
            <person name="Hibbett D."/>
            <person name="Schmoll M."/>
            <person name="Kubicek C.P."/>
            <person name="Martinez A.T."/>
            <person name="Yadav J."/>
            <person name="Master E."/>
            <person name="Magnuson J.K."/>
            <person name="James T."/>
            <person name="Yaver D."/>
            <person name="Berka R."/>
            <person name="Labutti K."/>
            <person name="Lipzen A."/>
            <person name="Aerts A."/>
            <person name="Barry K."/>
            <person name="Henrissat B."/>
            <person name="Blanchette R."/>
            <person name="Grigoriev I."/>
            <person name="Cullen D."/>
        </authorList>
    </citation>
    <scope>NUCLEOTIDE SEQUENCE [LARGE SCALE GENOMIC DNA]</scope>
    <source>
        <strain evidence="4 5">MAD-698-R-SB12</strain>
    </source>
</reference>
<evidence type="ECO:0000313" key="5">
    <source>
        <dbReference type="Proteomes" id="UP000194127"/>
    </source>
</evidence>
<dbReference type="GeneID" id="36334052"/>
<evidence type="ECO:0000256" key="1">
    <source>
        <dbReference type="SAM" id="Coils"/>
    </source>
</evidence>
<evidence type="ECO:0000256" key="2">
    <source>
        <dbReference type="SAM" id="MobiDB-lite"/>
    </source>
</evidence>
<dbReference type="InterPro" id="IPR001810">
    <property type="entry name" value="F-box_dom"/>
</dbReference>
<dbReference type="Proteomes" id="UP000194127">
    <property type="component" value="Unassembled WGS sequence"/>
</dbReference>
<organism evidence="4 5">
    <name type="scientific">Postia placenta MAD-698-R-SB12</name>
    <dbReference type="NCBI Taxonomy" id="670580"/>
    <lineage>
        <taxon>Eukaryota</taxon>
        <taxon>Fungi</taxon>
        <taxon>Dikarya</taxon>
        <taxon>Basidiomycota</taxon>
        <taxon>Agaricomycotina</taxon>
        <taxon>Agaricomycetes</taxon>
        <taxon>Polyporales</taxon>
        <taxon>Adustoporiaceae</taxon>
        <taxon>Rhodonia</taxon>
    </lineage>
</organism>